<reference evidence="1 2" key="1">
    <citation type="submission" date="2014-09" db="EMBL/GenBank/DDBJ databases">
        <title>Genome sequence of Flavobacterium aquidurense RC62.</title>
        <authorList>
            <person name="Kim J.F."/>
            <person name="Kwak M.-J."/>
        </authorList>
    </citation>
    <scope>NUCLEOTIDE SEQUENCE [LARGE SCALE GENOMIC DNA]</scope>
    <source>
        <strain evidence="1 2">RC62</strain>
    </source>
</reference>
<name>A0A0Q0S3G2_9FLAO</name>
<comment type="caution">
    <text evidence="1">The sequence shown here is derived from an EMBL/GenBank/DDBJ whole genome shotgun (WGS) entry which is preliminary data.</text>
</comment>
<proteinExistence type="predicted"/>
<evidence type="ECO:0000313" key="2">
    <source>
        <dbReference type="Proteomes" id="UP000050443"/>
    </source>
</evidence>
<dbReference type="PATRIC" id="fig|362413.3.peg.618"/>
<organism evidence="1 2">
    <name type="scientific">Flavobacterium aquidurense</name>
    <dbReference type="NCBI Taxonomy" id="362413"/>
    <lineage>
        <taxon>Bacteria</taxon>
        <taxon>Pseudomonadati</taxon>
        <taxon>Bacteroidota</taxon>
        <taxon>Flavobacteriia</taxon>
        <taxon>Flavobacteriales</taxon>
        <taxon>Flavobacteriaceae</taxon>
        <taxon>Flavobacterium</taxon>
    </lineage>
</organism>
<dbReference type="RefSeq" id="WP_055095259.1">
    <property type="nucleotide sequence ID" value="NZ_JRLF01000011.1"/>
</dbReference>
<accession>A0A0Q0S3G2</accession>
<evidence type="ECO:0000313" key="1">
    <source>
        <dbReference type="EMBL" id="KQB39955.1"/>
    </source>
</evidence>
<protein>
    <recommendedName>
        <fullName evidence="3">ParB/Sulfiredoxin domain-containing protein</fullName>
    </recommendedName>
</protein>
<sequence length="113" mass="13442">MIEITYEQVKEFLLETEFSHQPGQIEISFPILRRIHRRLQQGNSFNAIKIRNGRIVDGHHRYICHQLLNIIPETIIGGANSSQIKFTWKEINLTRDDYDDADTRRLFAERYDK</sequence>
<dbReference type="AlphaFoldDB" id="A0A0Q0S3G2"/>
<dbReference type="Proteomes" id="UP000050443">
    <property type="component" value="Unassembled WGS sequence"/>
</dbReference>
<evidence type="ECO:0008006" key="3">
    <source>
        <dbReference type="Google" id="ProtNLM"/>
    </source>
</evidence>
<dbReference type="STRING" id="362413.RC62_639"/>
<dbReference type="OrthoDB" id="771639at2"/>
<dbReference type="EMBL" id="JRLF01000011">
    <property type="protein sequence ID" value="KQB39955.1"/>
    <property type="molecule type" value="Genomic_DNA"/>
</dbReference>
<gene>
    <name evidence="1" type="ORF">RC62_639</name>
</gene>